<sequence length="254" mass="28049">MEAKEMDEARLYPYKEPCEALKFPFSFFLVILERTDEKKGEILMKKETGLRSLYALIGVAILGFGAALLRVGGVGLDPYTAANIGVGELLGLSLGVYQLMINIAVLVLIFIFGRRHIGIGTVINMVLTGFFIDFYTNVFDWLSVGPNNWWQQGLFLLIGIIFFTFGASFYMSANLGSAPYDAIAPTIVDQTKANYRVVRVIQDVAFALIGLFTGGPIGIGTFISAFLVGPLIKFWDNRVSQPFIESSVKKAIFK</sequence>
<dbReference type="InterPro" id="IPR038750">
    <property type="entry name" value="YczE/YyaS-like"/>
</dbReference>
<feature type="transmembrane region" description="Helical" evidence="1">
    <location>
        <begin position="149"/>
        <end position="170"/>
    </location>
</feature>
<dbReference type="AlphaFoldDB" id="A0A6N3G8C8"/>
<dbReference type="EMBL" id="CACRTX010000017">
    <property type="protein sequence ID" value="VYU59979.1"/>
    <property type="molecule type" value="Genomic_DNA"/>
</dbReference>
<feature type="transmembrane region" description="Helical" evidence="1">
    <location>
        <begin position="204"/>
        <end position="228"/>
    </location>
</feature>
<evidence type="ECO:0000256" key="1">
    <source>
        <dbReference type="SAM" id="Phobius"/>
    </source>
</evidence>
<dbReference type="PANTHER" id="PTHR40078">
    <property type="entry name" value="INTEGRAL MEMBRANE PROTEIN-RELATED"/>
    <property type="match status" value="1"/>
</dbReference>
<dbReference type="Pfam" id="PF19700">
    <property type="entry name" value="DUF6198"/>
    <property type="match status" value="1"/>
</dbReference>
<organism evidence="2">
    <name type="scientific">Enterococcus casseliflavus</name>
    <name type="common">Enterococcus flavescens</name>
    <dbReference type="NCBI Taxonomy" id="37734"/>
    <lineage>
        <taxon>Bacteria</taxon>
        <taxon>Bacillati</taxon>
        <taxon>Bacillota</taxon>
        <taxon>Bacilli</taxon>
        <taxon>Lactobacillales</taxon>
        <taxon>Enterococcaceae</taxon>
        <taxon>Enterococcus</taxon>
    </lineage>
</organism>
<gene>
    <name evidence="2" type="ORF">ECLFYP2_00745</name>
</gene>
<keyword evidence="1" id="KW-0812">Transmembrane</keyword>
<evidence type="ECO:0000313" key="2">
    <source>
        <dbReference type="EMBL" id="VYU59979.1"/>
    </source>
</evidence>
<feature type="transmembrane region" description="Helical" evidence="1">
    <location>
        <begin position="92"/>
        <end position="112"/>
    </location>
</feature>
<feature type="transmembrane region" description="Helical" evidence="1">
    <location>
        <begin position="53"/>
        <end position="72"/>
    </location>
</feature>
<dbReference type="PANTHER" id="PTHR40078:SF1">
    <property type="entry name" value="INTEGRAL MEMBRANE PROTEIN"/>
    <property type="match status" value="1"/>
</dbReference>
<accession>A0A6N3G8C8</accession>
<keyword evidence="1" id="KW-1133">Transmembrane helix</keyword>
<proteinExistence type="predicted"/>
<reference evidence="2" key="1">
    <citation type="submission" date="2019-11" db="EMBL/GenBank/DDBJ databases">
        <authorList>
            <person name="Feng L."/>
        </authorList>
    </citation>
    <scope>NUCLEOTIDE SEQUENCE</scope>
    <source>
        <strain evidence="2">ECasseliflavusLFYP2</strain>
    </source>
</reference>
<feature type="transmembrane region" description="Helical" evidence="1">
    <location>
        <begin position="119"/>
        <end position="137"/>
    </location>
</feature>
<evidence type="ECO:0008006" key="3">
    <source>
        <dbReference type="Google" id="ProtNLM"/>
    </source>
</evidence>
<protein>
    <recommendedName>
        <fullName evidence="3">Integral membrane protein</fullName>
    </recommendedName>
</protein>
<name>A0A6N3G8C8_ENTCA</name>
<keyword evidence="1" id="KW-0472">Membrane</keyword>